<evidence type="ECO:0000259" key="1">
    <source>
        <dbReference type="Pfam" id="PF01523"/>
    </source>
</evidence>
<feature type="domain" description="Metalloprotease TldD/E N-terminal" evidence="1">
    <location>
        <begin position="20"/>
        <end position="81"/>
    </location>
</feature>
<evidence type="ECO:0000313" key="5">
    <source>
        <dbReference type="Proteomes" id="UP000736583"/>
    </source>
</evidence>
<protein>
    <submittedName>
        <fullName evidence="4">TldD/PmbA family protein</fullName>
    </submittedName>
</protein>
<dbReference type="RefSeq" id="WP_216456240.1">
    <property type="nucleotide sequence ID" value="NZ_JAHLQL010000001.1"/>
</dbReference>
<dbReference type="InterPro" id="IPR045569">
    <property type="entry name" value="Metalloprtase-TldD/E_C"/>
</dbReference>
<dbReference type="InterPro" id="IPR025502">
    <property type="entry name" value="TldD"/>
</dbReference>
<dbReference type="Pfam" id="PF19289">
    <property type="entry name" value="PmbA_TldD_3rd"/>
    <property type="match status" value="1"/>
</dbReference>
<proteinExistence type="predicted"/>
<dbReference type="Proteomes" id="UP000736583">
    <property type="component" value="Unassembled WGS sequence"/>
</dbReference>
<dbReference type="Pfam" id="PF19290">
    <property type="entry name" value="PmbA_TldD_2nd"/>
    <property type="match status" value="1"/>
</dbReference>
<evidence type="ECO:0000313" key="4">
    <source>
        <dbReference type="EMBL" id="MBU5591228.1"/>
    </source>
</evidence>
<dbReference type="PIRSF" id="PIRSF004919">
    <property type="entry name" value="TldD"/>
    <property type="match status" value="1"/>
</dbReference>
<feature type="domain" description="Metalloprotease TldD/E central" evidence="3">
    <location>
        <begin position="108"/>
        <end position="203"/>
    </location>
</feature>
<dbReference type="EMBL" id="JAHLQL010000001">
    <property type="protein sequence ID" value="MBU5591228.1"/>
    <property type="molecule type" value="Genomic_DNA"/>
</dbReference>
<accession>A0ABS6EZ05</accession>
<feature type="domain" description="Metalloprotease TldD/E C-terminal" evidence="2">
    <location>
        <begin position="222"/>
        <end position="455"/>
    </location>
</feature>
<organism evidence="4 5">
    <name type="scientific">Clostridium simiarum</name>
    <dbReference type="NCBI Taxonomy" id="2841506"/>
    <lineage>
        <taxon>Bacteria</taxon>
        <taxon>Bacillati</taxon>
        <taxon>Bacillota</taxon>
        <taxon>Clostridia</taxon>
        <taxon>Eubacteriales</taxon>
        <taxon>Clostridiaceae</taxon>
        <taxon>Clostridium</taxon>
    </lineage>
</organism>
<dbReference type="PANTHER" id="PTHR30624:SF0">
    <property type="entry name" value="METALLOPROTEASE SLR0863"/>
    <property type="match status" value="1"/>
</dbReference>
<evidence type="ECO:0000259" key="3">
    <source>
        <dbReference type="Pfam" id="PF19290"/>
    </source>
</evidence>
<dbReference type="Pfam" id="PF01523">
    <property type="entry name" value="PmbA_TldD_1st"/>
    <property type="match status" value="1"/>
</dbReference>
<gene>
    <name evidence="4" type="ORF">KQI89_05575</name>
</gene>
<keyword evidence="5" id="KW-1185">Reference proteome</keyword>
<sequence length="457" mass="50169">MRNKLLVCIERYKSQCDYMDIRLEDSTTTTIEFTNGKLSSLKKSNATGGNIRALYKGAWGVISFNDIDNLNAFAESAIKQAKLTGNDESILAPAPVVEDSVLLSLINDPRKVPLEEKINLLKEYSDIALNYHKKITAVSARYSETFSKLTFISSEGSYICQEKMDLGGRVSITAKEDDNSQSTHIGFGSSNDFNSILNLQKEIREKSQIAVDLLTAPKVKAGTYTVITDSDLTGVFVHEAFGHLSEGDNVYEDKELADIMVLGKEFGLPILNIYDCGFDEGKRGYLKYDDEGVKTEKTYLIKEGKLVGRLHSRETAGKMNERITGNGRAINYMHPPIPRMRNTVVQSGTSTFEEMLQGISKGILAFESNGGQTNGDNFTFSASYGYMIRDGKVCELVRDINLAGNVFETLKNIDMIGNEDTSRDGGGGCGKGAQFPLPVSMGGPRIRIKNVVIGGAK</sequence>
<name>A0ABS6EZ05_9CLOT</name>
<dbReference type="PANTHER" id="PTHR30624">
    <property type="entry name" value="UNCHARACTERIZED PROTEIN TLDD AND PMBA"/>
    <property type="match status" value="1"/>
</dbReference>
<reference evidence="4 5" key="1">
    <citation type="submission" date="2021-06" db="EMBL/GenBank/DDBJ databases">
        <authorList>
            <person name="Sun Q."/>
            <person name="Li D."/>
        </authorList>
    </citation>
    <scope>NUCLEOTIDE SEQUENCE [LARGE SCALE GENOMIC DNA]</scope>
    <source>
        <strain evidence="4 5">MSJ-4</strain>
    </source>
</reference>
<comment type="caution">
    <text evidence="4">The sequence shown here is derived from an EMBL/GenBank/DDBJ whole genome shotgun (WGS) entry which is preliminary data.</text>
</comment>
<dbReference type="InterPro" id="IPR051463">
    <property type="entry name" value="Peptidase_U62_metallo"/>
</dbReference>
<evidence type="ECO:0000259" key="2">
    <source>
        <dbReference type="Pfam" id="PF19289"/>
    </source>
</evidence>
<dbReference type="InterPro" id="IPR002510">
    <property type="entry name" value="Metalloprtase-TldD/E_N"/>
</dbReference>
<dbReference type="InterPro" id="IPR045570">
    <property type="entry name" value="Metalloprtase-TldD/E_cen_dom"/>
</dbReference>